<gene>
    <name evidence="2" type="ORF">DFJ69_1174</name>
</gene>
<evidence type="ECO:0000313" key="2">
    <source>
        <dbReference type="EMBL" id="REE95763.1"/>
    </source>
</evidence>
<dbReference type="OrthoDB" id="3482604at2"/>
<dbReference type="Pfam" id="PF04149">
    <property type="entry name" value="DUF397"/>
    <property type="match status" value="1"/>
</dbReference>
<dbReference type="RefSeq" id="WP_116021507.1">
    <property type="nucleotide sequence ID" value="NZ_QTTT01000001.1"/>
</dbReference>
<name>A0A3D9SP76_9ACTN</name>
<reference evidence="2 3" key="1">
    <citation type="submission" date="2018-08" db="EMBL/GenBank/DDBJ databases">
        <title>Sequencing the genomes of 1000 actinobacteria strains.</title>
        <authorList>
            <person name="Klenk H.-P."/>
        </authorList>
    </citation>
    <scope>NUCLEOTIDE SEQUENCE [LARGE SCALE GENOMIC DNA]</scope>
    <source>
        <strain evidence="2 3">DSM 43927</strain>
    </source>
</reference>
<protein>
    <submittedName>
        <fullName evidence="2">Uncharacterized protein DUF397</fullName>
    </submittedName>
</protein>
<feature type="domain" description="DUF397" evidence="1">
    <location>
        <begin position="4"/>
        <end position="58"/>
    </location>
</feature>
<dbReference type="AlphaFoldDB" id="A0A3D9SP76"/>
<sequence length="64" mass="7178">MTDAAWRKSSRSTEGTSAQCVEVGRLAEVIGVRDSKRPEVGHFTLPRERFAGFVQRIKDDTLDL</sequence>
<keyword evidence="3" id="KW-1185">Reference proteome</keyword>
<proteinExistence type="predicted"/>
<accession>A0A3D9SP76</accession>
<evidence type="ECO:0000313" key="3">
    <source>
        <dbReference type="Proteomes" id="UP000256661"/>
    </source>
</evidence>
<comment type="caution">
    <text evidence="2">The sequence shown here is derived from an EMBL/GenBank/DDBJ whole genome shotgun (WGS) entry which is preliminary data.</text>
</comment>
<dbReference type="EMBL" id="QTTT01000001">
    <property type="protein sequence ID" value="REE95763.1"/>
    <property type="molecule type" value="Genomic_DNA"/>
</dbReference>
<dbReference type="InterPro" id="IPR007278">
    <property type="entry name" value="DUF397"/>
</dbReference>
<evidence type="ECO:0000259" key="1">
    <source>
        <dbReference type="Pfam" id="PF04149"/>
    </source>
</evidence>
<organism evidence="2 3">
    <name type="scientific">Thermomonospora umbrina</name>
    <dbReference type="NCBI Taxonomy" id="111806"/>
    <lineage>
        <taxon>Bacteria</taxon>
        <taxon>Bacillati</taxon>
        <taxon>Actinomycetota</taxon>
        <taxon>Actinomycetes</taxon>
        <taxon>Streptosporangiales</taxon>
        <taxon>Thermomonosporaceae</taxon>
        <taxon>Thermomonospora</taxon>
    </lineage>
</organism>
<dbReference type="Proteomes" id="UP000256661">
    <property type="component" value="Unassembled WGS sequence"/>
</dbReference>